<evidence type="ECO:0000313" key="3">
    <source>
        <dbReference type="Proteomes" id="UP000628710"/>
    </source>
</evidence>
<name>A0A934JU97_9GAMM</name>
<proteinExistence type="predicted"/>
<organism evidence="2 3">
    <name type="scientific">Marinomonas transparens</name>
    <dbReference type="NCBI Taxonomy" id="2795388"/>
    <lineage>
        <taxon>Bacteria</taxon>
        <taxon>Pseudomonadati</taxon>
        <taxon>Pseudomonadota</taxon>
        <taxon>Gammaproteobacteria</taxon>
        <taxon>Oceanospirillales</taxon>
        <taxon>Oceanospirillaceae</taxon>
        <taxon>Marinomonas</taxon>
    </lineage>
</organism>
<reference evidence="2" key="1">
    <citation type="submission" date="2020-12" db="EMBL/GenBank/DDBJ databases">
        <title>Marinomonas arctica sp. nov., a psychrotolerant bacterium isolated from the Arctic.</title>
        <authorList>
            <person name="Zhang Y."/>
        </authorList>
    </citation>
    <scope>NUCLEOTIDE SEQUENCE</scope>
    <source>
        <strain evidence="2">C1424</strain>
    </source>
</reference>
<evidence type="ECO:0008006" key="4">
    <source>
        <dbReference type="Google" id="ProtNLM"/>
    </source>
</evidence>
<dbReference type="RefSeq" id="WP_199467298.1">
    <property type="nucleotide sequence ID" value="NZ_JAEMNX010000003.1"/>
</dbReference>
<dbReference type="EMBL" id="JAEMNX010000003">
    <property type="protein sequence ID" value="MBJ7537162.1"/>
    <property type="molecule type" value="Genomic_DNA"/>
</dbReference>
<sequence>MSDLEASLAMSTRAMDIAANFSQRTQSYGDALSKMGQRSQRVMDAFSDSVGQATRLIERLSAQQPMTQAASSKVGDTPANEGESSKSSISSVFQQVEDMATGVMTTVTEAGEFADAAAQTWQAVKSTKSKGSLDYWSDLYANAKTLFSEGADVLEAVESLSDGVSGKALDKVQEDAYSSTVSASPLSKDLLVSSESQGKIPAAIGENSSNVQAAPLSKDLFISNESQGKIPAGGENNSDVQSVFVVNMPESGFVANHQNTSAQTSNTSGQSWMDQLKSAVDLGKDIVDLGKDLGEFRGRITGKSKAKAEVNMPRVLPRIAEQVDADFDQPKTPSKQITSSRWGKFGKFNSVVNAAVGVAEMGRVWSSDASTQDKVQASGGVVGSVAGSALGTWGGAAAGAAIGSVVPVIGTAIGGLVGGVIGSIGGGFAGDMVGSNMVGNNMIDGFMGLFSSNDDKSAADAKQRALPSEESVRQALAELKISVEDKRVSVSSIKTDKLNLEISGSSMGGLQ</sequence>
<feature type="compositionally biased region" description="Polar residues" evidence="1">
    <location>
        <begin position="61"/>
        <end position="71"/>
    </location>
</feature>
<evidence type="ECO:0000256" key="1">
    <source>
        <dbReference type="SAM" id="MobiDB-lite"/>
    </source>
</evidence>
<dbReference type="PANTHER" id="PTHR21525:SF9">
    <property type="entry name" value="CHANNEL_COLICIN DOMAIN-CONTAINING PROTEIN"/>
    <property type="match status" value="1"/>
</dbReference>
<gene>
    <name evidence="2" type="ORF">I8J31_05655</name>
</gene>
<dbReference type="AlphaFoldDB" id="A0A934JU97"/>
<dbReference type="Proteomes" id="UP000628710">
    <property type="component" value="Unassembled WGS sequence"/>
</dbReference>
<comment type="caution">
    <text evidence="2">The sequence shown here is derived from an EMBL/GenBank/DDBJ whole genome shotgun (WGS) entry which is preliminary data.</text>
</comment>
<dbReference type="PANTHER" id="PTHR21525">
    <property type="entry name" value="MOTILE SPERM PROTEIN"/>
    <property type="match status" value="1"/>
</dbReference>
<accession>A0A934JU97</accession>
<evidence type="ECO:0000313" key="2">
    <source>
        <dbReference type="EMBL" id="MBJ7537162.1"/>
    </source>
</evidence>
<feature type="region of interest" description="Disordered" evidence="1">
    <location>
        <begin position="61"/>
        <end position="90"/>
    </location>
</feature>
<keyword evidence="3" id="KW-1185">Reference proteome</keyword>
<protein>
    <recommendedName>
        <fullName evidence="4">Phage tail tape measure protein</fullName>
    </recommendedName>
</protein>